<reference evidence="1 2" key="1">
    <citation type="submission" date="2024-11" db="EMBL/GenBank/DDBJ databases">
        <title>Chromosome-level genome assembly of Eucalyptus globulus Labill. provides insights into its genome evolution.</title>
        <authorList>
            <person name="Li X."/>
        </authorList>
    </citation>
    <scope>NUCLEOTIDE SEQUENCE [LARGE SCALE GENOMIC DNA]</scope>
    <source>
        <strain evidence="1">CL2024</strain>
        <tissue evidence="1">Fresh tender leaves</tissue>
    </source>
</reference>
<name>A0ABD3KS36_EUCGL</name>
<organism evidence="1 2">
    <name type="scientific">Eucalyptus globulus</name>
    <name type="common">Tasmanian blue gum</name>
    <dbReference type="NCBI Taxonomy" id="34317"/>
    <lineage>
        <taxon>Eukaryota</taxon>
        <taxon>Viridiplantae</taxon>
        <taxon>Streptophyta</taxon>
        <taxon>Embryophyta</taxon>
        <taxon>Tracheophyta</taxon>
        <taxon>Spermatophyta</taxon>
        <taxon>Magnoliopsida</taxon>
        <taxon>eudicotyledons</taxon>
        <taxon>Gunneridae</taxon>
        <taxon>Pentapetalae</taxon>
        <taxon>rosids</taxon>
        <taxon>malvids</taxon>
        <taxon>Myrtales</taxon>
        <taxon>Myrtaceae</taxon>
        <taxon>Myrtoideae</taxon>
        <taxon>Eucalypteae</taxon>
        <taxon>Eucalyptus</taxon>
    </lineage>
</organism>
<sequence>MKMKIVMKVKMKCGKCRTKALQIASQVYGIEFVGFDEERQDEVVVTGRGVDAAEIVGALRKKAGKTRLINVED</sequence>
<gene>
    <name evidence="1" type="ORF">ACJRO7_022184</name>
</gene>
<dbReference type="AlphaFoldDB" id="A0ABD3KS36"/>
<evidence type="ECO:0000313" key="1">
    <source>
        <dbReference type="EMBL" id="KAL3741023.1"/>
    </source>
</evidence>
<dbReference type="InterPro" id="IPR044296">
    <property type="entry name" value="HIPP46"/>
</dbReference>
<evidence type="ECO:0008006" key="3">
    <source>
        <dbReference type="Google" id="ProtNLM"/>
    </source>
</evidence>
<accession>A0ABD3KS36</accession>
<dbReference type="PANTHER" id="PTHR46371">
    <property type="entry name" value="OS04G0464100 PROTEIN"/>
    <property type="match status" value="1"/>
</dbReference>
<comment type="caution">
    <text evidence="1">The sequence shown here is derived from an EMBL/GenBank/DDBJ whole genome shotgun (WGS) entry which is preliminary data.</text>
</comment>
<dbReference type="Proteomes" id="UP001634007">
    <property type="component" value="Unassembled WGS sequence"/>
</dbReference>
<dbReference type="InterPro" id="IPR036163">
    <property type="entry name" value="HMA_dom_sf"/>
</dbReference>
<dbReference type="SUPFAM" id="SSF55008">
    <property type="entry name" value="HMA, heavy metal-associated domain"/>
    <property type="match status" value="1"/>
</dbReference>
<dbReference type="EMBL" id="JBJKBG010000005">
    <property type="protein sequence ID" value="KAL3741023.1"/>
    <property type="molecule type" value="Genomic_DNA"/>
</dbReference>
<protein>
    <recommendedName>
        <fullName evidence="3">HMA domain-containing protein</fullName>
    </recommendedName>
</protein>
<proteinExistence type="predicted"/>
<evidence type="ECO:0000313" key="2">
    <source>
        <dbReference type="Proteomes" id="UP001634007"/>
    </source>
</evidence>
<dbReference type="Gene3D" id="3.30.70.100">
    <property type="match status" value="1"/>
</dbReference>
<keyword evidence="2" id="KW-1185">Reference proteome</keyword>